<dbReference type="AlphaFoldDB" id="K1VFE2"/>
<dbReference type="Proteomes" id="UP000006757">
    <property type="component" value="Unassembled WGS sequence"/>
</dbReference>
<dbReference type="PANTHER" id="PTHR28264:SF1">
    <property type="entry name" value="CYTOCHROME C OXIDASE SUBUNIT 6C"/>
    <property type="match status" value="1"/>
</dbReference>
<dbReference type="HOGENOM" id="CLU_140536_0_0_1"/>
<dbReference type="GO" id="GO:0004129">
    <property type="term" value="F:cytochrome-c oxidase activity"/>
    <property type="evidence" value="ECO:0007669"/>
    <property type="project" value="TreeGrafter"/>
</dbReference>
<comment type="caution">
    <text evidence="8">The sequence shown here is derived from an EMBL/GenBank/DDBJ whole genome shotgun (WGS) entry which is preliminary data.</text>
</comment>
<evidence type="ECO:0000313" key="9">
    <source>
        <dbReference type="Proteomes" id="UP000006757"/>
    </source>
</evidence>
<evidence type="ECO:0000256" key="5">
    <source>
        <dbReference type="ARBA" id="ARBA00023128"/>
    </source>
</evidence>
<evidence type="ECO:0000256" key="2">
    <source>
        <dbReference type="ARBA" id="ARBA00022692"/>
    </source>
</evidence>
<evidence type="ECO:0000256" key="4">
    <source>
        <dbReference type="ARBA" id="ARBA00022989"/>
    </source>
</evidence>
<reference evidence="8 9" key="1">
    <citation type="journal article" date="2012" name="Eukaryot. Cell">
        <title>Genome sequence of the Trichosporon asahii environmental strain CBS 8904.</title>
        <authorList>
            <person name="Yang R.Y."/>
            <person name="Li H.T."/>
            <person name="Zhu H."/>
            <person name="Zhou G.P."/>
            <person name="Wang M."/>
            <person name="Wang L."/>
        </authorList>
    </citation>
    <scope>NUCLEOTIDE SEQUENCE [LARGE SCALE GENOMIC DNA]</scope>
    <source>
        <strain evidence="8 9">CBS 8904</strain>
    </source>
</reference>
<dbReference type="CDD" id="cd22888">
    <property type="entry name" value="CcO_VIIa_fungal"/>
    <property type="match status" value="1"/>
</dbReference>
<keyword evidence="5" id="KW-0496">Mitochondrion</keyword>
<keyword evidence="9" id="KW-1185">Reference proteome</keyword>
<keyword evidence="6 7" id="KW-0472">Membrane</keyword>
<dbReference type="GO" id="GO:0005743">
    <property type="term" value="C:mitochondrial inner membrane"/>
    <property type="evidence" value="ECO:0007669"/>
    <property type="project" value="UniProtKB-SubCell"/>
</dbReference>
<dbReference type="eggNOG" id="ENOG502SBM8">
    <property type="taxonomic scope" value="Eukaryota"/>
</dbReference>
<evidence type="ECO:0000256" key="1">
    <source>
        <dbReference type="ARBA" id="ARBA00004273"/>
    </source>
</evidence>
<evidence type="ECO:0000313" key="8">
    <source>
        <dbReference type="EMBL" id="EKD02770.1"/>
    </source>
</evidence>
<comment type="subcellular location">
    <subcellularLocation>
        <location evidence="1">Mitochondrion inner membrane</location>
    </subcellularLocation>
</comment>
<dbReference type="STRING" id="1220162.K1VFE2"/>
<feature type="transmembrane region" description="Helical" evidence="7">
    <location>
        <begin position="58"/>
        <end position="80"/>
    </location>
</feature>
<keyword evidence="4 7" id="KW-1133">Transmembrane helix</keyword>
<name>K1VFE2_TRIAC</name>
<keyword evidence="2 7" id="KW-0812">Transmembrane</keyword>
<dbReference type="PANTHER" id="PTHR28264">
    <property type="entry name" value="CYTOCHROME C OXIDASE SUBUNIT 7A"/>
    <property type="match status" value="1"/>
</dbReference>
<organism evidence="8 9">
    <name type="scientific">Trichosporon asahii var. asahii (strain CBS 8904)</name>
    <name type="common">Yeast</name>
    <dbReference type="NCBI Taxonomy" id="1220162"/>
    <lineage>
        <taxon>Eukaryota</taxon>
        <taxon>Fungi</taxon>
        <taxon>Dikarya</taxon>
        <taxon>Basidiomycota</taxon>
        <taxon>Agaricomycotina</taxon>
        <taxon>Tremellomycetes</taxon>
        <taxon>Trichosporonales</taxon>
        <taxon>Trichosporonaceae</taxon>
        <taxon>Trichosporon</taxon>
    </lineage>
</organism>
<dbReference type="EMBL" id="AMBO01000277">
    <property type="protein sequence ID" value="EKD02770.1"/>
    <property type="molecule type" value="Genomic_DNA"/>
</dbReference>
<dbReference type="OrthoDB" id="2317211at2759"/>
<gene>
    <name evidence="8" type="ORF">A1Q2_03000</name>
</gene>
<proteinExistence type="predicted"/>
<accession>K1VFE2</accession>
<sequence length="116" mass="12652">MSPNPIARSTPKAPPTTVLAQAGPFTNDLFFSTHHSTPRNHTANMAVAPITGMLKKRLLFDIGAGLGLGFAGGYAFWYGVHVPMMKKRDNYYAKLDAKKYGKDAVPTDILQESVKN</sequence>
<evidence type="ECO:0000256" key="6">
    <source>
        <dbReference type="ARBA" id="ARBA00023136"/>
    </source>
</evidence>
<protein>
    <submittedName>
        <fullName evidence="8">Cytochrome-c oxidase</fullName>
    </submittedName>
</protein>
<keyword evidence="3" id="KW-0999">Mitochondrion inner membrane</keyword>
<dbReference type="GO" id="GO:0006123">
    <property type="term" value="P:mitochondrial electron transport, cytochrome c to oxygen"/>
    <property type="evidence" value="ECO:0007669"/>
    <property type="project" value="TreeGrafter"/>
</dbReference>
<evidence type="ECO:0000256" key="3">
    <source>
        <dbReference type="ARBA" id="ARBA00022792"/>
    </source>
</evidence>
<evidence type="ECO:0000256" key="7">
    <source>
        <dbReference type="SAM" id="Phobius"/>
    </source>
</evidence>
<dbReference type="InParanoid" id="K1VFE2"/>